<feature type="signal peptide" evidence="1">
    <location>
        <begin position="1"/>
        <end position="26"/>
    </location>
</feature>
<dbReference type="PANTHER" id="PTHR47074:SF11">
    <property type="entry name" value="REVERSE TRANSCRIPTASE-LIKE PROTEIN"/>
    <property type="match status" value="1"/>
</dbReference>
<accession>A0A9Q0K506</accession>
<dbReference type="InterPro" id="IPR002156">
    <property type="entry name" value="RNaseH_domain"/>
</dbReference>
<organism evidence="3 4">
    <name type="scientific">Protea cynaroides</name>
    <dbReference type="NCBI Taxonomy" id="273540"/>
    <lineage>
        <taxon>Eukaryota</taxon>
        <taxon>Viridiplantae</taxon>
        <taxon>Streptophyta</taxon>
        <taxon>Embryophyta</taxon>
        <taxon>Tracheophyta</taxon>
        <taxon>Spermatophyta</taxon>
        <taxon>Magnoliopsida</taxon>
        <taxon>Proteales</taxon>
        <taxon>Proteaceae</taxon>
        <taxon>Protea</taxon>
    </lineage>
</organism>
<evidence type="ECO:0000313" key="3">
    <source>
        <dbReference type="EMBL" id="KAJ4964069.1"/>
    </source>
</evidence>
<keyword evidence="1" id="KW-0732">Signal</keyword>
<dbReference type="InterPro" id="IPR052929">
    <property type="entry name" value="RNase_H-like_EbsB-rel"/>
</dbReference>
<dbReference type="EMBL" id="JAMYWD010000008">
    <property type="protein sequence ID" value="KAJ4964069.1"/>
    <property type="molecule type" value="Genomic_DNA"/>
</dbReference>
<dbReference type="GO" id="GO:0003676">
    <property type="term" value="F:nucleic acid binding"/>
    <property type="evidence" value="ECO:0007669"/>
    <property type="project" value="InterPro"/>
</dbReference>
<feature type="chain" id="PRO_5040476749" description="RNase H type-1 domain-containing protein" evidence="1">
    <location>
        <begin position="27"/>
        <end position="124"/>
    </location>
</feature>
<comment type="caution">
    <text evidence="3">The sequence shown here is derived from an EMBL/GenBank/DDBJ whole genome shotgun (WGS) entry which is preliminary data.</text>
</comment>
<dbReference type="AlphaFoldDB" id="A0A9Q0K506"/>
<feature type="domain" description="RNase H type-1" evidence="2">
    <location>
        <begin position="22"/>
        <end position="90"/>
    </location>
</feature>
<dbReference type="Pfam" id="PF13456">
    <property type="entry name" value="RVT_3"/>
    <property type="match status" value="1"/>
</dbReference>
<evidence type="ECO:0000256" key="1">
    <source>
        <dbReference type="SAM" id="SignalP"/>
    </source>
</evidence>
<name>A0A9Q0K506_9MAGN</name>
<dbReference type="Proteomes" id="UP001141806">
    <property type="component" value="Unassembled WGS sequence"/>
</dbReference>
<keyword evidence="4" id="KW-1185">Reference proteome</keyword>
<gene>
    <name evidence="3" type="ORF">NE237_024008</name>
</gene>
<dbReference type="PANTHER" id="PTHR47074">
    <property type="entry name" value="BNAC02G40300D PROTEIN"/>
    <property type="match status" value="1"/>
</dbReference>
<evidence type="ECO:0000259" key="2">
    <source>
        <dbReference type="Pfam" id="PF13456"/>
    </source>
</evidence>
<proteinExistence type="predicted"/>
<reference evidence="3" key="1">
    <citation type="journal article" date="2023" name="Plant J.">
        <title>The genome of the king protea, Protea cynaroides.</title>
        <authorList>
            <person name="Chang J."/>
            <person name="Duong T.A."/>
            <person name="Schoeman C."/>
            <person name="Ma X."/>
            <person name="Roodt D."/>
            <person name="Barker N."/>
            <person name="Li Z."/>
            <person name="Van de Peer Y."/>
            <person name="Mizrachi E."/>
        </authorList>
    </citation>
    <scope>NUCLEOTIDE SEQUENCE</scope>
    <source>
        <tissue evidence="3">Young leaves</tissue>
    </source>
</reference>
<dbReference type="GO" id="GO:0004523">
    <property type="term" value="F:RNA-DNA hybrid ribonuclease activity"/>
    <property type="evidence" value="ECO:0007669"/>
    <property type="project" value="InterPro"/>
</dbReference>
<protein>
    <recommendedName>
        <fullName evidence="2">RNase H type-1 domain-containing protein</fullName>
    </recommendedName>
</protein>
<sequence>MRREPSLVQKLTSCLFPLAILGEALGVRNGLDLAIRNGYMHSIIAYCQELVDILMGTIKANSSLCILFSSVHFQFIPRVANSVAHHLARKGVALSGRTDWSLSSPWLVSLCNSYKTFYPCSSVN</sequence>
<evidence type="ECO:0000313" key="4">
    <source>
        <dbReference type="Proteomes" id="UP001141806"/>
    </source>
</evidence>